<keyword evidence="2" id="KW-1185">Reference proteome</keyword>
<name>A0A7C9IMX0_9BACT</name>
<organism evidence="1 2">
    <name type="scientific">Solidesulfovibrio aerotolerans</name>
    <dbReference type="NCBI Taxonomy" id="295255"/>
    <lineage>
        <taxon>Bacteria</taxon>
        <taxon>Pseudomonadati</taxon>
        <taxon>Thermodesulfobacteriota</taxon>
        <taxon>Desulfovibrionia</taxon>
        <taxon>Desulfovibrionales</taxon>
        <taxon>Desulfovibrionaceae</taxon>
        <taxon>Solidesulfovibrio</taxon>
    </lineage>
</organism>
<dbReference type="OrthoDB" id="2661942at2"/>
<reference evidence="1 2" key="1">
    <citation type="submission" date="2020-01" db="EMBL/GenBank/DDBJ databases">
        <title>Genome sequence of Desulfovibrio aerotolerans DSM 16695(T).</title>
        <authorList>
            <person name="Karnachuk O."/>
            <person name="Avakyan M."/>
            <person name="Mardanov A."/>
            <person name="Kadnikov V."/>
            <person name="Ravin N."/>
        </authorList>
    </citation>
    <scope>NUCLEOTIDE SEQUENCE [LARGE SCALE GENOMIC DNA]</scope>
    <source>
        <strain evidence="1 2">DSM 16695</strain>
    </source>
</reference>
<evidence type="ECO:0000313" key="1">
    <source>
        <dbReference type="EMBL" id="MYL84304.1"/>
    </source>
</evidence>
<accession>A0A7C9IMX0</accession>
<proteinExistence type="predicted"/>
<evidence type="ECO:0000313" key="2">
    <source>
        <dbReference type="Proteomes" id="UP000482487"/>
    </source>
</evidence>
<protein>
    <submittedName>
        <fullName evidence="1">Uncharacterized protein</fullName>
    </submittedName>
</protein>
<dbReference type="EMBL" id="WVUD01000029">
    <property type="protein sequence ID" value="MYL84304.1"/>
    <property type="molecule type" value="Genomic_DNA"/>
</dbReference>
<comment type="caution">
    <text evidence="1">The sequence shown here is derived from an EMBL/GenBank/DDBJ whole genome shotgun (WGS) entry which is preliminary data.</text>
</comment>
<dbReference type="RefSeq" id="WP_160962201.1">
    <property type="nucleotide sequence ID" value="NZ_WVUD01000029.1"/>
</dbReference>
<sequence>MSESATSDQGLSWRVACGLTVLALTLSMMALAQANYRENDPLANQVLSGSAFGYADPPGRQVLVPVEPALARGMKGFRQAVAAPGRVVDLAYAGTQRGEDGEHGDLTPQRFADTAGAVFATSQPLAPSGDVLVATDAFLAARQVLAVTPATDDAPCAAQVRADLARRAGREIVWCRELGTVSDGGRLSLARFAPHGHNELAVLAYDAPGHPAAYLHYPATAEPGGTWRVDDDGEFPVAAYQPLFAFRSETGLELAVRWSGPEGDTLDLYRQEGDAFTPYVAANWLRPQ</sequence>
<dbReference type="Proteomes" id="UP000482487">
    <property type="component" value="Unassembled WGS sequence"/>
</dbReference>
<gene>
    <name evidence="1" type="ORF">GTA51_14325</name>
</gene>
<dbReference type="AlphaFoldDB" id="A0A7C9IMX0"/>